<keyword evidence="9 17" id="KW-0547">Nucleotide-binding</keyword>
<keyword evidence="6" id="KW-0808">Transferase</keyword>
<comment type="catalytic activity">
    <reaction evidence="15">
        <text>L-threonyl-[protein] + ATP = O-phospho-L-threonyl-[protein] + ADP + H(+)</text>
        <dbReference type="Rhea" id="RHEA:46608"/>
        <dbReference type="Rhea" id="RHEA-COMP:11060"/>
        <dbReference type="Rhea" id="RHEA-COMP:11605"/>
        <dbReference type="ChEBI" id="CHEBI:15378"/>
        <dbReference type="ChEBI" id="CHEBI:30013"/>
        <dbReference type="ChEBI" id="CHEBI:30616"/>
        <dbReference type="ChEBI" id="CHEBI:61977"/>
        <dbReference type="ChEBI" id="CHEBI:456216"/>
        <dbReference type="EC" id="2.7.11.1"/>
    </reaction>
</comment>
<evidence type="ECO:0000256" key="7">
    <source>
        <dbReference type="ARBA" id="ARBA00022692"/>
    </source>
</evidence>
<dbReference type="Pfam" id="PF13855">
    <property type="entry name" value="LRR_8"/>
    <property type="match status" value="1"/>
</dbReference>
<dbReference type="Proteomes" id="UP000250321">
    <property type="component" value="Unassembled WGS sequence"/>
</dbReference>
<dbReference type="PRINTS" id="PR00019">
    <property type="entry name" value="LEURICHRPT"/>
</dbReference>
<dbReference type="FunFam" id="3.80.10.10:FF:000111">
    <property type="entry name" value="LRR receptor-like serine/threonine-protein kinase ERECTA"/>
    <property type="match status" value="1"/>
</dbReference>
<evidence type="ECO:0000256" key="3">
    <source>
        <dbReference type="ARBA" id="ARBA00012513"/>
    </source>
</evidence>
<comment type="similarity">
    <text evidence="18">Belongs to the protein kinase superfamily.</text>
</comment>
<dbReference type="Gene3D" id="3.80.10.10">
    <property type="entry name" value="Ribonuclease Inhibitor"/>
    <property type="match status" value="1"/>
</dbReference>
<keyword evidence="12 19" id="KW-1133">Transmembrane helix</keyword>
<dbReference type="InterPro" id="IPR001245">
    <property type="entry name" value="Ser-Thr/Tyr_kinase_cat_dom"/>
</dbReference>
<dbReference type="GO" id="GO:0016020">
    <property type="term" value="C:membrane"/>
    <property type="evidence" value="ECO:0007669"/>
    <property type="project" value="UniProtKB-SubCell"/>
</dbReference>
<dbReference type="OrthoDB" id="1724816at2759"/>
<evidence type="ECO:0000256" key="18">
    <source>
        <dbReference type="RuleBase" id="RU000304"/>
    </source>
</evidence>
<evidence type="ECO:0000256" key="8">
    <source>
        <dbReference type="ARBA" id="ARBA00022737"/>
    </source>
</evidence>
<keyword evidence="7 19" id="KW-0812">Transmembrane</keyword>
<evidence type="ECO:0000256" key="4">
    <source>
        <dbReference type="ARBA" id="ARBA00022527"/>
    </source>
</evidence>
<protein>
    <recommendedName>
        <fullName evidence="3">non-specific serine/threonine protein kinase</fullName>
        <ecNumber evidence="3">2.7.11.1</ecNumber>
    </recommendedName>
</protein>
<evidence type="ECO:0000256" key="6">
    <source>
        <dbReference type="ARBA" id="ARBA00022679"/>
    </source>
</evidence>
<keyword evidence="8" id="KW-0677">Repeat</keyword>
<evidence type="ECO:0000256" key="10">
    <source>
        <dbReference type="ARBA" id="ARBA00022777"/>
    </source>
</evidence>
<evidence type="ECO:0000256" key="11">
    <source>
        <dbReference type="ARBA" id="ARBA00022840"/>
    </source>
</evidence>
<evidence type="ECO:0000256" key="14">
    <source>
        <dbReference type="ARBA" id="ARBA00023180"/>
    </source>
</evidence>
<dbReference type="InterPro" id="IPR011009">
    <property type="entry name" value="Kinase-like_dom_sf"/>
</dbReference>
<dbReference type="PROSITE" id="PS00107">
    <property type="entry name" value="PROTEIN_KINASE_ATP"/>
    <property type="match status" value="1"/>
</dbReference>
<evidence type="ECO:0000256" key="12">
    <source>
        <dbReference type="ARBA" id="ARBA00022989"/>
    </source>
</evidence>
<sequence length="449" mass="49197">MRGNIPIGISNISGLVILSLDGNQLSGSIPTSLGRLGNLQASSLRILSLESNSLSSTIPSTFWNLVDILHVNLSSNSLIGSLSQDIGNLKVVIDVDLSNNRLSGVIPSTIGGLRDLGLSILGKNNLSGVIPESLEALSHLKYLDLSFNRLQGQIPTGGPFQNFSTQSFVSNSALCGAPRLHVPPCKKGTHEPNWRKAKYIVPGIISVVLLVAAVSIFLLRRKRNVEVTIEASSLLQPLWRRVSRLELLRVTNGFHESNLLGSGSFGSVYKGTLSYGIDVAVKVFSLQLEGAFKSFDRECEILSNIHHRNLVKIISCCSEIDFKALVLQYMPNGSLENWLYYRDYSLPILQRMNIMIDVASGLEYLHHGYSIPIVHCDLKPSNILLDDDMVAHVADFGISKFLDGGDSMTQTMTLATVGVWNGRNSLKKRGCVQFWNSSDGNIHKKEANR</sequence>
<evidence type="ECO:0000256" key="15">
    <source>
        <dbReference type="ARBA" id="ARBA00047899"/>
    </source>
</evidence>
<accession>A0A314YUX8</accession>
<evidence type="ECO:0000259" key="20">
    <source>
        <dbReference type="PROSITE" id="PS50011"/>
    </source>
</evidence>
<dbReference type="FunFam" id="3.30.200.20:FF:000661">
    <property type="entry name" value="Serine-threonine protein kinase plant-type"/>
    <property type="match status" value="1"/>
</dbReference>
<evidence type="ECO:0000256" key="13">
    <source>
        <dbReference type="ARBA" id="ARBA00023136"/>
    </source>
</evidence>
<keyword evidence="14" id="KW-0325">Glycoprotein</keyword>
<dbReference type="PANTHER" id="PTHR27008">
    <property type="entry name" value="OS04G0122200 PROTEIN"/>
    <property type="match status" value="1"/>
</dbReference>
<dbReference type="Pfam" id="PF00560">
    <property type="entry name" value="LRR_1"/>
    <property type="match status" value="2"/>
</dbReference>
<proteinExistence type="inferred from homology"/>
<feature type="binding site" evidence="17">
    <location>
        <position position="282"/>
    </location>
    <ligand>
        <name>ATP</name>
        <dbReference type="ChEBI" id="CHEBI:30616"/>
    </ligand>
</feature>
<comment type="subcellular location">
    <subcellularLocation>
        <location evidence="1">Membrane</location>
        <topology evidence="1">Single-pass membrane protein</topology>
    </subcellularLocation>
</comment>
<dbReference type="InterPro" id="IPR017441">
    <property type="entry name" value="Protein_kinase_ATP_BS"/>
</dbReference>
<feature type="domain" description="Protein kinase" evidence="20">
    <location>
        <begin position="254"/>
        <end position="449"/>
    </location>
</feature>
<evidence type="ECO:0000256" key="9">
    <source>
        <dbReference type="ARBA" id="ARBA00022741"/>
    </source>
</evidence>
<comment type="similarity">
    <text evidence="2">Belongs to the RLP family.</text>
</comment>
<evidence type="ECO:0000256" key="19">
    <source>
        <dbReference type="SAM" id="Phobius"/>
    </source>
</evidence>
<keyword evidence="21" id="KW-0675">Receptor</keyword>
<dbReference type="InterPro" id="IPR032675">
    <property type="entry name" value="LRR_dom_sf"/>
</dbReference>
<dbReference type="GO" id="GO:0005524">
    <property type="term" value="F:ATP binding"/>
    <property type="evidence" value="ECO:0007669"/>
    <property type="project" value="UniProtKB-UniRule"/>
</dbReference>
<keyword evidence="11 17" id="KW-0067">ATP-binding</keyword>
<dbReference type="PROSITE" id="PS00108">
    <property type="entry name" value="PROTEIN_KINASE_ST"/>
    <property type="match status" value="1"/>
</dbReference>
<gene>
    <name evidence="21" type="ORF">Pyn_17828</name>
</gene>
<dbReference type="GO" id="GO:0004674">
    <property type="term" value="F:protein serine/threonine kinase activity"/>
    <property type="evidence" value="ECO:0007669"/>
    <property type="project" value="UniProtKB-KW"/>
</dbReference>
<dbReference type="SMART" id="SM00220">
    <property type="entry name" value="S_TKc"/>
    <property type="match status" value="1"/>
</dbReference>
<evidence type="ECO:0000313" key="22">
    <source>
        <dbReference type="Proteomes" id="UP000250321"/>
    </source>
</evidence>
<evidence type="ECO:0000313" key="21">
    <source>
        <dbReference type="EMBL" id="PQQ10017.1"/>
    </source>
</evidence>
<dbReference type="InterPro" id="IPR001611">
    <property type="entry name" value="Leu-rich_rpt"/>
</dbReference>
<dbReference type="PROSITE" id="PS50011">
    <property type="entry name" value="PROTEIN_KINASE_DOM"/>
    <property type="match status" value="1"/>
</dbReference>
<comment type="catalytic activity">
    <reaction evidence="16">
        <text>L-seryl-[protein] + ATP = O-phospho-L-seryl-[protein] + ADP + H(+)</text>
        <dbReference type="Rhea" id="RHEA:17989"/>
        <dbReference type="Rhea" id="RHEA-COMP:9863"/>
        <dbReference type="Rhea" id="RHEA-COMP:11604"/>
        <dbReference type="ChEBI" id="CHEBI:15378"/>
        <dbReference type="ChEBI" id="CHEBI:29999"/>
        <dbReference type="ChEBI" id="CHEBI:30616"/>
        <dbReference type="ChEBI" id="CHEBI:83421"/>
        <dbReference type="ChEBI" id="CHEBI:456216"/>
        <dbReference type="EC" id="2.7.11.1"/>
    </reaction>
</comment>
<keyword evidence="10 21" id="KW-0418">Kinase</keyword>
<dbReference type="Gene3D" id="3.30.200.20">
    <property type="entry name" value="Phosphorylase Kinase, domain 1"/>
    <property type="match status" value="1"/>
</dbReference>
<evidence type="ECO:0000256" key="17">
    <source>
        <dbReference type="PROSITE-ProRule" id="PRU10141"/>
    </source>
</evidence>
<dbReference type="SUPFAM" id="SSF52058">
    <property type="entry name" value="L domain-like"/>
    <property type="match status" value="1"/>
</dbReference>
<keyword evidence="22" id="KW-1185">Reference proteome</keyword>
<dbReference type="AlphaFoldDB" id="A0A314YUX8"/>
<evidence type="ECO:0000256" key="5">
    <source>
        <dbReference type="ARBA" id="ARBA00022614"/>
    </source>
</evidence>
<evidence type="ECO:0000256" key="2">
    <source>
        <dbReference type="ARBA" id="ARBA00009592"/>
    </source>
</evidence>
<keyword evidence="4 18" id="KW-0723">Serine/threonine-protein kinase</keyword>
<dbReference type="InterPro" id="IPR051809">
    <property type="entry name" value="Plant_receptor-like_S/T_kinase"/>
</dbReference>
<dbReference type="EMBL" id="PJQY01000555">
    <property type="protein sequence ID" value="PQQ10017.1"/>
    <property type="molecule type" value="Genomic_DNA"/>
</dbReference>
<name>A0A314YUX8_PRUYE</name>
<keyword evidence="13 19" id="KW-0472">Membrane</keyword>
<dbReference type="InterPro" id="IPR008271">
    <property type="entry name" value="Ser/Thr_kinase_AS"/>
</dbReference>
<reference evidence="21 22" key="1">
    <citation type="submission" date="2018-02" db="EMBL/GenBank/DDBJ databases">
        <title>Draft genome of wild Prunus yedoensis var. nudiflora.</title>
        <authorList>
            <person name="Baek S."/>
            <person name="Kim J.-H."/>
            <person name="Choi K."/>
            <person name="Kim G.-B."/>
            <person name="Cho A."/>
            <person name="Jang H."/>
            <person name="Shin C.-H."/>
            <person name="Yu H.-J."/>
            <person name="Mun J.-H."/>
        </authorList>
    </citation>
    <scope>NUCLEOTIDE SEQUENCE [LARGE SCALE GENOMIC DNA]</scope>
    <source>
        <strain evidence="22">cv. Jeju island</strain>
        <tissue evidence="21">Leaf</tissue>
    </source>
</reference>
<keyword evidence="5" id="KW-0433">Leucine-rich repeat</keyword>
<dbReference type="PANTHER" id="PTHR27008:SF585">
    <property type="entry name" value="PROTEIN KINASE DOMAIN-CONTAINING PROTEIN"/>
    <property type="match status" value="1"/>
</dbReference>
<comment type="caution">
    <text evidence="21">The sequence shown here is derived from an EMBL/GenBank/DDBJ whole genome shotgun (WGS) entry which is preliminary data.</text>
</comment>
<dbReference type="Pfam" id="PF07714">
    <property type="entry name" value="PK_Tyr_Ser-Thr"/>
    <property type="match status" value="1"/>
</dbReference>
<dbReference type="Gene3D" id="1.10.510.10">
    <property type="entry name" value="Transferase(Phosphotransferase) domain 1"/>
    <property type="match status" value="1"/>
</dbReference>
<organism evidence="21 22">
    <name type="scientific">Prunus yedoensis var. nudiflora</name>
    <dbReference type="NCBI Taxonomy" id="2094558"/>
    <lineage>
        <taxon>Eukaryota</taxon>
        <taxon>Viridiplantae</taxon>
        <taxon>Streptophyta</taxon>
        <taxon>Embryophyta</taxon>
        <taxon>Tracheophyta</taxon>
        <taxon>Spermatophyta</taxon>
        <taxon>Magnoliopsida</taxon>
        <taxon>eudicotyledons</taxon>
        <taxon>Gunneridae</taxon>
        <taxon>Pentapetalae</taxon>
        <taxon>rosids</taxon>
        <taxon>fabids</taxon>
        <taxon>Rosales</taxon>
        <taxon>Rosaceae</taxon>
        <taxon>Amygdaloideae</taxon>
        <taxon>Amygdaleae</taxon>
        <taxon>Prunus</taxon>
    </lineage>
</organism>
<feature type="transmembrane region" description="Helical" evidence="19">
    <location>
        <begin position="199"/>
        <end position="219"/>
    </location>
</feature>
<dbReference type="EC" id="2.7.11.1" evidence="3"/>
<dbReference type="InterPro" id="IPR000719">
    <property type="entry name" value="Prot_kinase_dom"/>
</dbReference>
<dbReference type="SUPFAM" id="SSF56112">
    <property type="entry name" value="Protein kinase-like (PK-like)"/>
    <property type="match status" value="1"/>
</dbReference>
<dbReference type="FunFam" id="1.10.510.10:FF:001023">
    <property type="entry name" value="Os07g0541700 protein"/>
    <property type="match status" value="1"/>
</dbReference>
<evidence type="ECO:0000256" key="16">
    <source>
        <dbReference type="ARBA" id="ARBA00048679"/>
    </source>
</evidence>
<evidence type="ECO:0000256" key="1">
    <source>
        <dbReference type="ARBA" id="ARBA00004167"/>
    </source>
</evidence>